<dbReference type="InterPro" id="IPR050744">
    <property type="entry name" value="AI-2_Isomerase_LsrG"/>
</dbReference>
<dbReference type="PROSITE" id="PS51725">
    <property type="entry name" value="ABM"/>
    <property type="match status" value="1"/>
</dbReference>
<dbReference type="EMBL" id="FMYL01000001">
    <property type="protein sequence ID" value="SDB83065.1"/>
    <property type="molecule type" value="Genomic_DNA"/>
</dbReference>
<dbReference type="PANTHER" id="PTHR33336:SF3">
    <property type="entry name" value="ABM DOMAIN-CONTAINING PROTEIN"/>
    <property type="match status" value="1"/>
</dbReference>
<dbReference type="OrthoDB" id="9812192at2"/>
<dbReference type="SUPFAM" id="SSF54909">
    <property type="entry name" value="Dimeric alpha+beta barrel"/>
    <property type="match status" value="1"/>
</dbReference>
<keyword evidence="2" id="KW-0560">Oxidoreductase</keyword>
<dbReference type="Gene3D" id="3.30.70.100">
    <property type="match status" value="1"/>
</dbReference>
<name>A0A1G6GMV4_9GAMM</name>
<dbReference type="GO" id="GO:0005829">
    <property type="term" value="C:cytosol"/>
    <property type="evidence" value="ECO:0007669"/>
    <property type="project" value="TreeGrafter"/>
</dbReference>
<evidence type="ECO:0000259" key="1">
    <source>
        <dbReference type="PROSITE" id="PS51725"/>
    </source>
</evidence>
<dbReference type="Pfam" id="PF03992">
    <property type="entry name" value="ABM"/>
    <property type="match status" value="1"/>
</dbReference>
<dbReference type="InterPro" id="IPR011008">
    <property type="entry name" value="Dimeric_a/b-barrel"/>
</dbReference>
<sequence>MSLVNILATIKFPEHKKDQAKQKLTDILQPSRDEAGNISYVLFEYKTQPNCFVFQEVWESEHAFEIHQKTAHFLSLLDYLKAHAESVDIQQLHSIDTE</sequence>
<evidence type="ECO:0000313" key="2">
    <source>
        <dbReference type="EMBL" id="SDB83065.1"/>
    </source>
</evidence>
<feature type="domain" description="ABM" evidence="1">
    <location>
        <begin position="4"/>
        <end position="98"/>
    </location>
</feature>
<dbReference type="STRING" id="1219383.SAMN05421733_101412"/>
<dbReference type="GO" id="GO:0004497">
    <property type="term" value="F:monooxygenase activity"/>
    <property type="evidence" value="ECO:0007669"/>
    <property type="project" value="UniProtKB-KW"/>
</dbReference>
<reference evidence="3" key="1">
    <citation type="submission" date="2016-09" db="EMBL/GenBank/DDBJ databases">
        <authorList>
            <person name="Varghese N."/>
            <person name="Submissions S."/>
        </authorList>
    </citation>
    <scope>NUCLEOTIDE SEQUENCE [LARGE SCALE GENOMIC DNA]</scope>
    <source>
        <strain evidence="3">ANC 4422</strain>
    </source>
</reference>
<gene>
    <name evidence="2" type="ORF">SAMN05421733_101412</name>
</gene>
<dbReference type="RefSeq" id="WP_092746660.1">
    <property type="nucleotide sequence ID" value="NZ_FMYL01000001.1"/>
</dbReference>
<organism evidence="2 3">
    <name type="scientific">Acinetobacter boissieri</name>
    <dbReference type="NCBI Taxonomy" id="1219383"/>
    <lineage>
        <taxon>Bacteria</taxon>
        <taxon>Pseudomonadati</taxon>
        <taxon>Pseudomonadota</taxon>
        <taxon>Gammaproteobacteria</taxon>
        <taxon>Moraxellales</taxon>
        <taxon>Moraxellaceae</taxon>
        <taxon>Acinetobacter</taxon>
    </lineage>
</organism>
<accession>A0A1G6GMV4</accession>
<proteinExistence type="predicted"/>
<protein>
    <submittedName>
        <fullName evidence="2">Quinol monooxygenase YgiN</fullName>
    </submittedName>
</protein>
<keyword evidence="3" id="KW-1185">Reference proteome</keyword>
<dbReference type="AlphaFoldDB" id="A0A1G6GMV4"/>
<dbReference type="InterPro" id="IPR007138">
    <property type="entry name" value="ABM_dom"/>
</dbReference>
<dbReference type="Proteomes" id="UP000242501">
    <property type="component" value="Unassembled WGS sequence"/>
</dbReference>
<evidence type="ECO:0000313" key="3">
    <source>
        <dbReference type="Proteomes" id="UP000242501"/>
    </source>
</evidence>
<keyword evidence="2" id="KW-0503">Monooxygenase</keyword>
<dbReference type="PANTHER" id="PTHR33336">
    <property type="entry name" value="QUINOL MONOOXYGENASE YGIN-RELATED"/>
    <property type="match status" value="1"/>
</dbReference>